<dbReference type="EMBL" id="KU200463">
    <property type="protein sequence ID" value="AMM05478.1"/>
    <property type="molecule type" value="Genomic_DNA"/>
</dbReference>
<geneLocation type="chloroplast" evidence="11"/>
<dbReference type="PANTHER" id="PTHR11655">
    <property type="entry name" value="60S/50S RIBOSOMAL PROTEIN L6/L9"/>
    <property type="match status" value="1"/>
</dbReference>
<dbReference type="InterPro" id="IPR002358">
    <property type="entry name" value="Ribosomal_uL6_CS"/>
</dbReference>
<keyword evidence="4 8" id="KW-0689">Ribosomal protein</keyword>
<dbReference type="GO" id="GO:0005840">
    <property type="term" value="C:ribosome"/>
    <property type="evidence" value="ECO:0007669"/>
    <property type="project" value="UniProtKB-KW"/>
</dbReference>
<organism evidence="11">
    <name type="scientific">Undaria pinnatifida</name>
    <name type="common">Wakame</name>
    <name type="synonym">Alaria pinnatifida</name>
    <dbReference type="NCBI Taxonomy" id="74381"/>
    <lineage>
        <taxon>Eukaryota</taxon>
        <taxon>Sar</taxon>
        <taxon>Stramenopiles</taxon>
        <taxon>Ochrophyta</taxon>
        <taxon>PX clade</taxon>
        <taxon>Phaeophyceae</taxon>
        <taxon>Laminariales</taxon>
        <taxon>Alariaceae</taxon>
        <taxon>Undaria</taxon>
    </lineage>
</organism>
<name>A0A0R6MG01_UNDPI</name>
<dbReference type="PRINTS" id="PR00059">
    <property type="entry name" value="RIBOSOMALL6"/>
</dbReference>
<accession>A0A0R6MG01</accession>
<dbReference type="PROSITE" id="PS00525">
    <property type="entry name" value="RIBOSOMAL_L6_1"/>
    <property type="match status" value="1"/>
</dbReference>
<dbReference type="GO" id="GO:0002181">
    <property type="term" value="P:cytoplasmic translation"/>
    <property type="evidence" value="ECO:0007669"/>
    <property type="project" value="TreeGrafter"/>
</dbReference>
<protein>
    <recommendedName>
        <fullName evidence="7 8">Large ribosomal subunit protein uL6c</fullName>
    </recommendedName>
</protein>
<dbReference type="Pfam" id="PF00347">
    <property type="entry name" value="Ribosomal_L6"/>
    <property type="match status" value="2"/>
</dbReference>
<dbReference type="EMBL" id="KP298002">
    <property type="protein sequence ID" value="AKG50009.1"/>
    <property type="molecule type" value="Genomic_DNA"/>
</dbReference>
<reference evidence="12" key="2">
    <citation type="submission" date="2015-11" db="EMBL/GenBank/DDBJ databases">
        <title>The complete chloroplast genome of Wakame (Undaria pinnatifida), an important economic macroalga of the family Alariaceae.</title>
        <authorList>
            <person name="Zhang Y."/>
            <person name="Hsiao C.-D."/>
        </authorList>
    </citation>
    <scope>NUCLEOTIDE SEQUENCE</scope>
</reference>
<evidence type="ECO:0000256" key="2">
    <source>
        <dbReference type="ARBA" id="ARBA00022730"/>
    </source>
</evidence>
<comment type="similarity">
    <text evidence="1 8 9">Belongs to the universal ribosomal protein uL6 family.</text>
</comment>
<evidence type="ECO:0000259" key="10">
    <source>
        <dbReference type="Pfam" id="PF00347"/>
    </source>
</evidence>
<dbReference type="GeneID" id="26381367"/>
<dbReference type="GO" id="GO:0009507">
    <property type="term" value="C:chloroplast"/>
    <property type="evidence" value="ECO:0007669"/>
    <property type="project" value="UniProtKB-SubCell"/>
</dbReference>
<comment type="subcellular location">
    <subcellularLocation>
        <location evidence="8">Plastid</location>
        <location evidence="8">Chloroplast</location>
    </subcellularLocation>
</comment>
<evidence type="ECO:0000256" key="1">
    <source>
        <dbReference type="ARBA" id="ARBA00009356"/>
    </source>
</evidence>
<keyword evidence="3 8" id="KW-0694">RNA-binding</keyword>
<reference evidence="11" key="1">
    <citation type="journal article" date="2015" name="PLoS ONE">
        <title>Complete Plastid Genome Sequence of the Brown Alga Undaria pinnatifida.</title>
        <authorList>
            <person name="Zhang L."/>
            <person name="Wang X."/>
            <person name="Liu T."/>
            <person name="Wang G."/>
            <person name="Chi S."/>
            <person name="Liu C."/>
            <person name="Wang H."/>
        </authorList>
    </citation>
    <scope>NUCLEOTIDE SEQUENCE</scope>
</reference>
<dbReference type="InterPro" id="IPR000702">
    <property type="entry name" value="Ribosomal_uL6-like"/>
</dbReference>
<dbReference type="FunFam" id="3.90.930.12:FF:000002">
    <property type="entry name" value="50S ribosomal protein L6"/>
    <property type="match status" value="1"/>
</dbReference>
<comment type="function">
    <text evidence="6 8">Binds 23S rRNA.</text>
</comment>
<dbReference type="GO" id="GO:0003735">
    <property type="term" value="F:structural constituent of ribosome"/>
    <property type="evidence" value="ECO:0007669"/>
    <property type="project" value="InterPro"/>
</dbReference>
<evidence type="ECO:0000256" key="7">
    <source>
        <dbReference type="ARBA" id="ARBA00069413"/>
    </source>
</evidence>
<keyword evidence="11" id="KW-0934">Plastid</keyword>
<evidence type="ECO:0000313" key="11">
    <source>
        <dbReference type="EMBL" id="AKG50009.1"/>
    </source>
</evidence>
<dbReference type="GO" id="GO:0019843">
    <property type="term" value="F:rRNA binding"/>
    <property type="evidence" value="ECO:0007669"/>
    <property type="project" value="UniProtKB-UniRule"/>
</dbReference>
<comment type="subunit">
    <text evidence="8">Part of the 50S ribosomal subunit.</text>
</comment>
<dbReference type="GO" id="GO:1990904">
    <property type="term" value="C:ribonucleoprotein complex"/>
    <property type="evidence" value="ECO:0007669"/>
    <property type="project" value="UniProtKB-KW"/>
</dbReference>
<evidence type="ECO:0000256" key="4">
    <source>
        <dbReference type="ARBA" id="ARBA00022980"/>
    </source>
</evidence>
<gene>
    <name evidence="8 11" type="primary">rpl6</name>
    <name evidence="11" type="ORF">LEIZ121</name>
</gene>
<evidence type="ECO:0000256" key="3">
    <source>
        <dbReference type="ARBA" id="ARBA00022884"/>
    </source>
</evidence>
<dbReference type="AlphaFoldDB" id="A0A0R6MG01"/>
<feature type="domain" description="Large ribosomal subunit protein uL6 alpha-beta" evidence="10">
    <location>
        <begin position="11"/>
        <end position="81"/>
    </location>
</feature>
<keyword evidence="5 8" id="KW-0687">Ribonucleoprotein</keyword>
<dbReference type="HAMAP" id="MF_01365_B">
    <property type="entry name" value="Ribosomal_uL6_B"/>
    <property type="match status" value="1"/>
</dbReference>
<proteinExistence type="inferred from homology"/>
<evidence type="ECO:0000256" key="9">
    <source>
        <dbReference type="RuleBase" id="RU003869"/>
    </source>
</evidence>
<dbReference type="PANTHER" id="PTHR11655:SF14">
    <property type="entry name" value="LARGE RIBOSOMAL SUBUNIT PROTEIN UL6M"/>
    <property type="match status" value="1"/>
</dbReference>
<dbReference type="SUPFAM" id="SSF56053">
    <property type="entry name" value="Ribosomal protein L6"/>
    <property type="match status" value="2"/>
</dbReference>
<dbReference type="Gene3D" id="3.90.930.12">
    <property type="entry name" value="Ribosomal protein L6, alpha-beta domain"/>
    <property type="match status" value="2"/>
</dbReference>
<sequence length="178" mass="19669">MGRIGKLPIKVPSNVQVEINQNNIEVSGPHGKLFRKISDVISVELSDNIIYVKKNENTRIANQLYGLSRTLINNMVVGVSQKFERTLELQGVGYRAQLKGKDLVLNLGYSHPILIAIPLGIEIKVEKNVGIIITGFDNELVGQLAATIRSKRPPEPYKGKGILYKGEIIKRKVGKSGK</sequence>
<feature type="domain" description="Large ribosomal subunit protein uL6 alpha-beta" evidence="10">
    <location>
        <begin position="91"/>
        <end position="164"/>
    </location>
</feature>
<dbReference type="NCBIfam" id="TIGR03654">
    <property type="entry name" value="L6_bact"/>
    <property type="match status" value="1"/>
</dbReference>
<evidence type="ECO:0000313" key="12">
    <source>
        <dbReference type="EMBL" id="AMM05478.1"/>
    </source>
</evidence>
<dbReference type="InterPro" id="IPR019906">
    <property type="entry name" value="Ribosomal_uL6_bac-type"/>
</dbReference>
<dbReference type="FunFam" id="3.90.930.12:FF:000001">
    <property type="entry name" value="50S ribosomal protein L6"/>
    <property type="match status" value="1"/>
</dbReference>
<dbReference type="InterPro" id="IPR036789">
    <property type="entry name" value="Ribosomal_uL6-like_a/b-dom_sf"/>
</dbReference>
<dbReference type="PIRSF" id="PIRSF002162">
    <property type="entry name" value="Ribosomal_L6"/>
    <property type="match status" value="1"/>
</dbReference>
<dbReference type="RefSeq" id="YP_009182584.1">
    <property type="nucleotide sequence ID" value="NC_028503.1"/>
</dbReference>
<dbReference type="InterPro" id="IPR020040">
    <property type="entry name" value="Ribosomal_uL6_a/b-dom"/>
</dbReference>
<evidence type="ECO:0000256" key="6">
    <source>
        <dbReference type="ARBA" id="ARBA00055700"/>
    </source>
</evidence>
<evidence type="ECO:0000256" key="8">
    <source>
        <dbReference type="HAMAP-Rule" id="MF_01365"/>
    </source>
</evidence>
<evidence type="ECO:0000256" key="5">
    <source>
        <dbReference type="ARBA" id="ARBA00023274"/>
    </source>
</evidence>
<keyword evidence="11" id="KW-0150">Chloroplast</keyword>
<keyword evidence="2 8" id="KW-0699">rRNA-binding</keyword>